<dbReference type="GO" id="GO:0003676">
    <property type="term" value="F:nucleic acid binding"/>
    <property type="evidence" value="ECO:0007669"/>
    <property type="project" value="InterPro"/>
</dbReference>
<evidence type="ECO:0000313" key="2">
    <source>
        <dbReference type="EMBL" id="KAF4648322.1"/>
    </source>
</evidence>
<evidence type="ECO:0000256" key="1">
    <source>
        <dbReference type="SAM" id="MobiDB-lite"/>
    </source>
</evidence>
<organism evidence="2 3">
    <name type="scientific">Perkinsus chesapeaki</name>
    <name type="common">Clam parasite</name>
    <name type="synonym">Perkinsus andrewsi</name>
    <dbReference type="NCBI Taxonomy" id="330153"/>
    <lineage>
        <taxon>Eukaryota</taxon>
        <taxon>Sar</taxon>
        <taxon>Alveolata</taxon>
        <taxon>Perkinsozoa</taxon>
        <taxon>Perkinsea</taxon>
        <taxon>Perkinsida</taxon>
        <taxon>Perkinsidae</taxon>
        <taxon>Perkinsus</taxon>
    </lineage>
</organism>
<feature type="non-terminal residue" evidence="2">
    <location>
        <position position="407"/>
    </location>
</feature>
<protein>
    <recommendedName>
        <fullName evidence="4">CCHC-type domain-containing protein</fullName>
    </recommendedName>
</protein>
<feature type="region of interest" description="Disordered" evidence="1">
    <location>
        <begin position="54"/>
        <end position="82"/>
    </location>
</feature>
<gene>
    <name evidence="2" type="ORF">FOL47_003429</name>
</gene>
<feature type="compositionally biased region" description="Polar residues" evidence="1">
    <location>
        <begin position="1"/>
        <end position="17"/>
    </location>
</feature>
<dbReference type="SUPFAM" id="SSF57756">
    <property type="entry name" value="Retrovirus zinc finger-like domains"/>
    <property type="match status" value="1"/>
</dbReference>
<dbReference type="InterPro" id="IPR036875">
    <property type="entry name" value="Znf_CCHC_sf"/>
</dbReference>
<sequence>SPSDGKYSRGSSTTSQSDDSRKQKLALASAPVKNPKKVTCYKCGKQGHYAFARPSKKDVKGNSPVTLSPRPDPSVVSSSEGVTPSNAVSLQISHSLLTSYIRVLPNDPDGAGEVGRVALDTMSSVNLITASLSQRLGCSIKGDSTSLTSLGSTSSPGKVTTIRVFIPIKGIIELRCLVVSEDVLKQSCDCDLLVGFRDLSRIGVKVTFPQYCAATADIDTPLSTLTRVAIDYLQSRVGIWTPLLGAPKFNGRLRPISGRDHADMPQQKWVFEVSWAANTQLSDDSHVHDFSVGLLQKLSPQQRSEFWGEIAKFRENGWWFEVPPPDAEIITPAVCTFPVCQDPSKSTRVRPCSDCRILNRTLFSSSYCGRTVGGMVDIIRSRYRPHYEVWFLDLEKAFLKLHIEGNK</sequence>
<evidence type="ECO:0008006" key="4">
    <source>
        <dbReference type="Google" id="ProtNLM"/>
    </source>
</evidence>
<accession>A0A7J6KNB8</accession>
<evidence type="ECO:0000313" key="3">
    <source>
        <dbReference type="Proteomes" id="UP000591131"/>
    </source>
</evidence>
<proteinExistence type="predicted"/>
<dbReference type="EMBL" id="JAAPAO010002052">
    <property type="protein sequence ID" value="KAF4648322.1"/>
    <property type="molecule type" value="Genomic_DNA"/>
</dbReference>
<dbReference type="AlphaFoldDB" id="A0A7J6KNB8"/>
<reference evidence="2 3" key="1">
    <citation type="submission" date="2020-04" db="EMBL/GenBank/DDBJ databases">
        <title>Perkinsus chesapeaki whole genome sequence.</title>
        <authorList>
            <person name="Bogema D.R."/>
        </authorList>
    </citation>
    <scope>NUCLEOTIDE SEQUENCE [LARGE SCALE GENOMIC DNA]</scope>
    <source>
        <strain evidence="2">ATCC PRA-425</strain>
    </source>
</reference>
<keyword evidence="3" id="KW-1185">Reference proteome</keyword>
<feature type="non-terminal residue" evidence="2">
    <location>
        <position position="1"/>
    </location>
</feature>
<comment type="caution">
    <text evidence="2">The sequence shown here is derived from an EMBL/GenBank/DDBJ whole genome shotgun (WGS) entry which is preliminary data.</text>
</comment>
<dbReference type="GO" id="GO:0008270">
    <property type="term" value="F:zinc ion binding"/>
    <property type="evidence" value="ECO:0007669"/>
    <property type="project" value="InterPro"/>
</dbReference>
<name>A0A7J6KNB8_PERCH</name>
<feature type="region of interest" description="Disordered" evidence="1">
    <location>
        <begin position="1"/>
        <end position="30"/>
    </location>
</feature>
<dbReference type="Proteomes" id="UP000591131">
    <property type="component" value="Unassembled WGS sequence"/>
</dbReference>